<name>A0AAV2P6S7_9HYME</name>
<gene>
    <name evidence="1" type="ORF">LPLAT_LOCUS12534</name>
</gene>
<organism evidence="1 2">
    <name type="scientific">Lasius platythorax</name>
    <dbReference type="NCBI Taxonomy" id="488582"/>
    <lineage>
        <taxon>Eukaryota</taxon>
        <taxon>Metazoa</taxon>
        <taxon>Ecdysozoa</taxon>
        <taxon>Arthropoda</taxon>
        <taxon>Hexapoda</taxon>
        <taxon>Insecta</taxon>
        <taxon>Pterygota</taxon>
        <taxon>Neoptera</taxon>
        <taxon>Endopterygota</taxon>
        <taxon>Hymenoptera</taxon>
        <taxon>Apocrita</taxon>
        <taxon>Aculeata</taxon>
        <taxon>Formicoidea</taxon>
        <taxon>Formicidae</taxon>
        <taxon>Formicinae</taxon>
        <taxon>Lasius</taxon>
        <taxon>Lasius</taxon>
    </lineage>
</organism>
<accession>A0AAV2P6S7</accession>
<proteinExistence type="predicted"/>
<dbReference type="AlphaFoldDB" id="A0AAV2P6S7"/>
<evidence type="ECO:0000313" key="1">
    <source>
        <dbReference type="EMBL" id="CAL1687304.1"/>
    </source>
</evidence>
<dbReference type="EMBL" id="OZ034830">
    <property type="protein sequence ID" value="CAL1687304.1"/>
    <property type="molecule type" value="Genomic_DNA"/>
</dbReference>
<dbReference type="Proteomes" id="UP001497644">
    <property type="component" value="Chromosome 7"/>
</dbReference>
<keyword evidence="2" id="KW-1185">Reference proteome</keyword>
<sequence>MDLQSRNCLRDATKEQMRIGGTSCSREIEDFIPIAGNFRIHEEDGHLNRTLRNVRGGRQWRPIAYIPGEPVFTPANHPRVQTSYEGD</sequence>
<evidence type="ECO:0000313" key="2">
    <source>
        <dbReference type="Proteomes" id="UP001497644"/>
    </source>
</evidence>
<protein>
    <submittedName>
        <fullName evidence="1">Uncharacterized protein</fullName>
    </submittedName>
</protein>
<reference evidence="1" key="1">
    <citation type="submission" date="2024-04" db="EMBL/GenBank/DDBJ databases">
        <authorList>
            <consortium name="Molecular Ecology Group"/>
        </authorList>
    </citation>
    <scope>NUCLEOTIDE SEQUENCE</scope>
</reference>